<accession>A0A0K6INF5</accession>
<organism evidence="1 2">
    <name type="scientific">Marinomonas fungiae</name>
    <dbReference type="NCBI Taxonomy" id="1137284"/>
    <lineage>
        <taxon>Bacteria</taxon>
        <taxon>Pseudomonadati</taxon>
        <taxon>Pseudomonadota</taxon>
        <taxon>Gammaproteobacteria</taxon>
        <taxon>Oceanospirillales</taxon>
        <taxon>Oceanospirillaceae</taxon>
        <taxon>Marinomonas</taxon>
    </lineage>
</organism>
<evidence type="ECO:0000313" key="1">
    <source>
        <dbReference type="EMBL" id="CUB04619.1"/>
    </source>
</evidence>
<gene>
    <name evidence="1" type="ORF">Ga0061065_107193</name>
</gene>
<dbReference type="OrthoDB" id="6106356at2"/>
<dbReference type="AlphaFoldDB" id="A0A0K6INF5"/>
<reference evidence="2" key="1">
    <citation type="submission" date="2015-08" db="EMBL/GenBank/DDBJ databases">
        <authorList>
            <person name="Varghese N."/>
        </authorList>
    </citation>
    <scope>NUCLEOTIDE SEQUENCE [LARGE SCALE GENOMIC DNA]</scope>
    <source>
        <strain evidence="2">JCM 18476</strain>
    </source>
</reference>
<dbReference type="Proteomes" id="UP000182769">
    <property type="component" value="Unassembled WGS sequence"/>
</dbReference>
<dbReference type="EMBL" id="CYHG01000007">
    <property type="protein sequence ID" value="CUB04619.1"/>
    <property type="molecule type" value="Genomic_DNA"/>
</dbReference>
<dbReference type="RefSeq" id="WP_055463558.1">
    <property type="nucleotide sequence ID" value="NZ_CYHG01000007.1"/>
</dbReference>
<proteinExistence type="predicted"/>
<sequence>MKSDMIQCLTSSKYLKWLLLLECSVALWGLHALWQHKNDNERSLGYYQFEENQWRSLSQAISVIPHDLPAQMQYQDDTVVGLRLQQTMELNDWRALIDELHKRFWLTPTAVEWRREGYQWFADITWHFVRPSVLKPDVNILPFERHQDWPVLGTLVSTLHGQRSAALIRINQEEMWLYEGSWLPQLQATLAQVKQEYVVLQNIQGDTRQLHLGTTSYSGVRLAKEP</sequence>
<evidence type="ECO:0000313" key="2">
    <source>
        <dbReference type="Proteomes" id="UP000182769"/>
    </source>
</evidence>
<protein>
    <submittedName>
        <fullName evidence="1">Uncharacterized protein</fullName>
    </submittedName>
</protein>
<dbReference type="STRING" id="1137284.GCA_001418205_02489"/>
<keyword evidence="2" id="KW-1185">Reference proteome</keyword>
<name>A0A0K6INF5_9GAMM</name>